<dbReference type="EMBL" id="JDSQ01000003">
    <property type="protein sequence ID" value="EWS79082.1"/>
    <property type="molecule type" value="Genomic_DNA"/>
</dbReference>
<sequence length="41" mass="4795">MLWFFQDSYQWISDDAMGILRADLLSTTQVHVGCTDVFEVR</sequence>
<comment type="caution">
    <text evidence="1">The sequence shown here is derived from an EMBL/GenBank/DDBJ whole genome shotgun (WGS) entry which is preliminary data.</text>
</comment>
<protein>
    <submittedName>
        <fullName evidence="1">Uncharacterized protein</fullName>
    </submittedName>
</protein>
<gene>
    <name evidence="1" type="ORF">AF72_02365</name>
</gene>
<proteinExistence type="predicted"/>
<dbReference type="Proteomes" id="UP000020406">
    <property type="component" value="Unassembled WGS sequence"/>
</dbReference>
<dbReference type="PATRIC" id="fig|1444770.3.peg.572"/>
<reference evidence="1 2" key="1">
    <citation type="journal article" date="2014" name="Genome Announc.">
        <title>Draft Genome Sequence of Xylella fastidiosa Pear Leaf Scorch Strain in Taiwan.</title>
        <authorList>
            <person name="Su C.C."/>
            <person name="Deng W.L."/>
            <person name="Jan F.J."/>
            <person name="Chang C.J."/>
            <person name="Huang H."/>
            <person name="Chen J."/>
        </authorList>
    </citation>
    <scope>NUCLEOTIDE SEQUENCE [LARGE SCALE GENOMIC DNA]</scope>
    <source>
        <strain evidence="1 2">PLS229</strain>
    </source>
</reference>
<evidence type="ECO:0000313" key="2">
    <source>
        <dbReference type="Proteomes" id="UP000020406"/>
    </source>
</evidence>
<name>Z9JMX3_9GAMM</name>
<accession>Z9JMX3</accession>
<dbReference type="AlphaFoldDB" id="Z9JMX3"/>
<organism evidence="1 2">
    <name type="scientific">Xylella taiwanensis</name>
    <dbReference type="NCBI Taxonomy" id="1444770"/>
    <lineage>
        <taxon>Bacteria</taxon>
        <taxon>Pseudomonadati</taxon>
        <taxon>Pseudomonadota</taxon>
        <taxon>Gammaproteobacteria</taxon>
        <taxon>Lysobacterales</taxon>
        <taxon>Lysobacteraceae</taxon>
        <taxon>Xylella</taxon>
    </lineage>
</organism>
<evidence type="ECO:0000313" key="1">
    <source>
        <dbReference type="EMBL" id="EWS79082.1"/>
    </source>
</evidence>